<proteinExistence type="predicted"/>
<dbReference type="AlphaFoldDB" id="W2HA23"/>
<dbReference type="EMBL" id="KI685247">
    <property type="protein sequence ID" value="ETK91979.1"/>
    <property type="molecule type" value="Genomic_DNA"/>
</dbReference>
<evidence type="ECO:0000313" key="2">
    <source>
        <dbReference type="EMBL" id="ETK91979.1"/>
    </source>
</evidence>
<dbReference type="Proteomes" id="UP000053236">
    <property type="component" value="Unassembled WGS sequence"/>
</dbReference>
<organism evidence="2">
    <name type="scientific">Phytophthora nicotianae</name>
    <name type="common">Potato buckeye rot agent</name>
    <name type="synonym">Phytophthora parasitica</name>
    <dbReference type="NCBI Taxonomy" id="4792"/>
    <lineage>
        <taxon>Eukaryota</taxon>
        <taxon>Sar</taxon>
        <taxon>Stramenopiles</taxon>
        <taxon>Oomycota</taxon>
        <taxon>Peronosporomycetes</taxon>
        <taxon>Peronosporales</taxon>
        <taxon>Peronosporaceae</taxon>
        <taxon>Phytophthora</taxon>
    </lineage>
</organism>
<gene>
    <name evidence="2" type="ORF">L915_04571</name>
</gene>
<evidence type="ECO:0000256" key="1">
    <source>
        <dbReference type="SAM" id="MobiDB-lite"/>
    </source>
</evidence>
<protein>
    <submittedName>
        <fullName evidence="2">Uncharacterized protein</fullName>
    </submittedName>
</protein>
<accession>W2HA23</accession>
<name>W2HA23_PHYNI</name>
<feature type="region of interest" description="Disordered" evidence="1">
    <location>
        <begin position="48"/>
        <end position="70"/>
    </location>
</feature>
<reference evidence="2" key="1">
    <citation type="submission" date="2013-11" db="EMBL/GenBank/DDBJ databases">
        <title>The Genome Sequence of Phytophthora parasitica CJ02B3.</title>
        <authorList>
            <consortium name="The Broad Institute Genomics Platform"/>
            <person name="Russ C."/>
            <person name="Tyler B."/>
            <person name="Panabieres F."/>
            <person name="Shan W."/>
            <person name="Tripathy S."/>
            <person name="Grunwald N."/>
            <person name="Machado M."/>
            <person name="Johnson C.S."/>
            <person name="Arredondo F."/>
            <person name="Hong C."/>
            <person name="Coffey M."/>
            <person name="Young S.K."/>
            <person name="Zeng Q."/>
            <person name="Gargeya S."/>
            <person name="Fitzgerald M."/>
            <person name="Abouelleil A."/>
            <person name="Alvarado L."/>
            <person name="Chapman S.B."/>
            <person name="Gainer-Dewar J."/>
            <person name="Goldberg J."/>
            <person name="Griggs A."/>
            <person name="Gujja S."/>
            <person name="Hansen M."/>
            <person name="Howarth C."/>
            <person name="Imamovic A."/>
            <person name="Ireland A."/>
            <person name="Larimer J."/>
            <person name="McCowan C."/>
            <person name="Murphy C."/>
            <person name="Pearson M."/>
            <person name="Poon T.W."/>
            <person name="Priest M."/>
            <person name="Roberts A."/>
            <person name="Saif S."/>
            <person name="Shea T."/>
            <person name="Sykes S."/>
            <person name="Wortman J."/>
            <person name="Nusbaum C."/>
            <person name="Birren B."/>
        </authorList>
    </citation>
    <scope>NUCLEOTIDE SEQUENCE [LARGE SCALE GENOMIC DNA]</scope>
    <source>
        <strain evidence="2">CJ02B3</strain>
    </source>
</reference>
<sequence>MRFASSCQDGVRCTVNTSVQFALRNSRLSKLAKRLRYCCDLNRRRSCGSHAGNIGSQRWSKELDGDDTCS</sequence>